<proteinExistence type="predicted"/>
<sequence length="183" mass="20096">MSISIKLEGIGEVDLMLRQLASEIGDKQTNSKILIPAVRKAMRPVLATAQSLAPKDTGALALLLQVEARRPTAADRRSKYITQTDTVIAAVTTASGKKMKSMSEGKGLLRAQNRLRKMGHADLAESFKGFHSDARAIAQEFGSAHNPQHSYLRPALEARSQETVNELASILKDKILQYRSKMR</sequence>
<organism evidence="1">
    <name type="scientific">uncultured Caudovirales phage</name>
    <dbReference type="NCBI Taxonomy" id="2100421"/>
    <lineage>
        <taxon>Viruses</taxon>
        <taxon>Duplodnaviria</taxon>
        <taxon>Heunggongvirae</taxon>
        <taxon>Uroviricota</taxon>
        <taxon>Caudoviricetes</taxon>
        <taxon>Peduoviridae</taxon>
        <taxon>Maltschvirus</taxon>
        <taxon>Maltschvirus maltsch</taxon>
    </lineage>
</organism>
<accession>A0A6J5P052</accession>
<evidence type="ECO:0008006" key="2">
    <source>
        <dbReference type="Google" id="ProtNLM"/>
    </source>
</evidence>
<dbReference type="EMBL" id="LR796769">
    <property type="protein sequence ID" value="CAB4165300.1"/>
    <property type="molecule type" value="Genomic_DNA"/>
</dbReference>
<protein>
    <recommendedName>
        <fullName evidence="2">Phage protein, HK97 gp10 family</fullName>
    </recommendedName>
</protein>
<name>A0A6J5P052_9CAUD</name>
<gene>
    <name evidence="1" type="ORF">UFOVP815_32</name>
</gene>
<evidence type="ECO:0000313" key="1">
    <source>
        <dbReference type="EMBL" id="CAB4165300.1"/>
    </source>
</evidence>
<reference evidence="1" key="1">
    <citation type="submission" date="2020-04" db="EMBL/GenBank/DDBJ databases">
        <authorList>
            <person name="Chiriac C."/>
            <person name="Salcher M."/>
            <person name="Ghai R."/>
            <person name="Kavagutti S V."/>
        </authorList>
    </citation>
    <scope>NUCLEOTIDE SEQUENCE</scope>
</reference>